<organism evidence="2 3">
    <name type="scientific">Frigoriglobus tundricola</name>
    <dbReference type="NCBI Taxonomy" id="2774151"/>
    <lineage>
        <taxon>Bacteria</taxon>
        <taxon>Pseudomonadati</taxon>
        <taxon>Planctomycetota</taxon>
        <taxon>Planctomycetia</taxon>
        <taxon>Gemmatales</taxon>
        <taxon>Gemmataceae</taxon>
        <taxon>Frigoriglobus</taxon>
    </lineage>
</organism>
<dbReference type="AlphaFoldDB" id="A0A6M5YWI5"/>
<evidence type="ECO:0000313" key="3">
    <source>
        <dbReference type="Proteomes" id="UP000503447"/>
    </source>
</evidence>
<gene>
    <name evidence="2" type="ORF">FTUN_5238</name>
</gene>
<sequence length="148" mass="16370">MAPLAELLSRLRAVRALRFDARSEAATGWNGVGAGTVTVSEPSAGVVVFEETGTWQPPDRPAIGFRNVFRWSVAGAVLRLEHLRFGPDEPVFLIDMAPGADGEWHEVRPHQCRDDCYTAAMKIEGGTLLVAWSVQGPSKRESIRYTYW</sequence>
<name>A0A6M5YWI5_9BACT</name>
<reference evidence="3" key="1">
    <citation type="submission" date="2020-05" db="EMBL/GenBank/DDBJ databases">
        <title>Frigoriglobus tundricola gen. nov., sp. nov., a psychrotolerant cellulolytic planctomycete of the family Gemmataceae with two divergent copies of 16S rRNA gene.</title>
        <authorList>
            <person name="Kulichevskaya I.S."/>
            <person name="Ivanova A.A."/>
            <person name="Naumoff D.G."/>
            <person name="Beletsky A.V."/>
            <person name="Rijpstra W.I.C."/>
            <person name="Sinninghe Damste J.S."/>
            <person name="Mardanov A.V."/>
            <person name="Ravin N.V."/>
            <person name="Dedysh S.N."/>
        </authorList>
    </citation>
    <scope>NUCLEOTIDE SEQUENCE [LARGE SCALE GENOMIC DNA]</scope>
    <source>
        <strain evidence="3">PL17</strain>
    </source>
</reference>
<evidence type="ECO:0000259" key="1">
    <source>
        <dbReference type="Pfam" id="PF19834"/>
    </source>
</evidence>
<dbReference type="Pfam" id="PF19834">
    <property type="entry name" value="DUF6314"/>
    <property type="match status" value="1"/>
</dbReference>
<dbReference type="Proteomes" id="UP000503447">
    <property type="component" value="Chromosome"/>
</dbReference>
<proteinExistence type="predicted"/>
<dbReference type="InterPro" id="IPR045632">
    <property type="entry name" value="DUF6314"/>
</dbReference>
<evidence type="ECO:0000313" key="2">
    <source>
        <dbReference type="EMBL" id="QJW97661.1"/>
    </source>
</evidence>
<dbReference type="KEGG" id="ftj:FTUN_5238"/>
<accession>A0A6M5YWI5</accession>
<dbReference type="EMBL" id="CP053452">
    <property type="protein sequence ID" value="QJW97661.1"/>
    <property type="molecule type" value="Genomic_DNA"/>
</dbReference>
<protein>
    <recommendedName>
        <fullName evidence="1">DUF6314 domain-containing protein</fullName>
    </recommendedName>
</protein>
<feature type="domain" description="DUF6314" evidence="1">
    <location>
        <begin position="30"/>
        <end position="147"/>
    </location>
</feature>
<keyword evidence="3" id="KW-1185">Reference proteome</keyword>